<dbReference type="SUPFAM" id="SSF53850">
    <property type="entry name" value="Periplasmic binding protein-like II"/>
    <property type="match status" value="1"/>
</dbReference>
<dbReference type="CDD" id="cd13585">
    <property type="entry name" value="PBP2_TMBP_like"/>
    <property type="match status" value="1"/>
</dbReference>
<dbReference type="InterPro" id="IPR006059">
    <property type="entry name" value="SBP"/>
</dbReference>
<evidence type="ECO:0000256" key="3">
    <source>
        <dbReference type="ARBA" id="ARBA00023136"/>
    </source>
</evidence>
<keyword evidence="8" id="KW-1185">Reference proteome</keyword>
<reference evidence="8" key="1">
    <citation type="journal article" date="2019" name="Int. J. Syst. Evol. Microbiol.">
        <title>The Global Catalogue of Microorganisms (GCM) 10K type strain sequencing project: providing services to taxonomists for standard genome sequencing and annotation.</title>
        <authorList>
            <consortium name="The Broad Institute Genomics Platform"/>
            <consortium name="The Broad Institute Genome Sequencing Center for Infectious Disease"/>
            <person name="Wu L."/>
            <person name="Ma J."/>
        </authorList>
    </citation>
    <scope>NUCLEOTIDE SEQUENCE [LARGE SCALE GENOMIC DNA]</scope>
    <source>
        <strain evidence="8">JCM 17810</strain>
    </source>
</reference>
<dbReference type="PANTHER" id="PTHR43649:SF33">
    <property type="entry name" value="POLYGALACTURONAN_RHAMNOGALACTURONAN-BINDING PROTEIN YTCQ"/>
    <property type="match status" value="1"/>
</dbReference>
<evidence type="ECO:0000256" key="4">
    <source>
        <dbReference type="ARBA" id="ARBA00023139"/>
    </source>
</evidence>
<evidence type="ECO:0000313" key="8">
    <source>
        <dbReference type="Proteomes" id="UP001500622"/>
    </source>
</evidence>
<keyword evidence="5" id="KW-0449">Lipoprotein</keyword>
<evidence type="ECO:0000313" key="7">
    <source>
        <dbReference type="EMBL" id="GAA4415132.1"/>
    </source>
</evidence>
<evidence type="ECO:0000256" key="1">
    <source>
        <dbReference type="ARBA" id="ARBA00022475"/>
    </source>
</evidence>
<dbReference type="Pfam" id="PF01547">
    <property type="entry name" value="SBP_bac_1"/>
    <property type="match status" value="1"/>
</dbReference>
<gene>
    <name evidence="7" type="ORF">GCM10023169_01180</name>
</gene>
<dbReference type="EMBL" id="BAABGN010000001">
    <property type="protein sequence ID" value="GAA4415132.1"/>
    <property type="molecule type" value="Genomic_DNA"/>
</dbReference>
<proteinExistence type="predicted"/>
<evidence type="ECO:0000256" key="6">
    <source>
        <dbReference type="SAM" id="SignalP"/>
    </source>
</evidence>
<keyword evidence="2 6" id="KW-0732">Signal</keyword>
<dbReference type="Proteomes" id="UP001500622">
    <property type="component" value="Unassembled WGS sequence"/>
</dbReference>
<accession>A0ABP8KUB0</accession>
<dbReference type="RefSeq" id="WP_345214545.1">
    <property type="nucleotide sequence ID" value="NZ_BAABGN010000001.1"/>
</dbReference>
<dbReference type="InterPro" id="IPR050490">
    <property type="entry name" value="Bact_solute-bd_prot1"/>
</dbReference>
<evidence type="ECO:0000256" key="5">
    <source>
        <dbReference type="ARBA" id="ARBA00023288"/>
    </source>
</evidence>
<dbReference type="PROSITE" id="PS51257">
    <property type="entry name" value="PROKAR_LIPOPROTEIN"/>
    <property type="match status" value="1"/>
</dbReference>
<keyword evidence="3" id="KW-0472">Membrane</keyword>
<comment type="caution">
    <text evidence="7">The sequence shown here is derived from an EMBL/GenBank/DDBJ whole genome shotgun (WGS) entry which is preliminary data.</text>
</comment>
<keyword evidence="1" id="KW-1003">Cell membrane</keyword>
<sequence>MRKNVTIATALLAASSFALAACSSGAADGGDAGDDSADGPVTLEYWGWGTPQPPLVEAFNEAHPDIQVEHTDAGGGTDSSAKLVTATRAENAPDVALVEYNTLPAMIVAGVAADITEYTAGLEDQYAPGVWSQATFDGATYGVPQDAGPQALTYNKARFEELGIEVPKTWEEFAEAAAKVHEADPDTYITTFAPAEFGGFAGFAQQAGAEWWNLEGESWTVNFDDEASVAVADYWQDLIDRDLVLAEPLLTPEWNSKLNEGKILSWPAGLWAAGVLYGIAEPMAGDWAMAPLPQWEEGNPQVAFQGGSAAVVTTSTEHPEAAAEFAEWIGSSEASAAVQIEQGQYPASLAGQELTLESDPPLLMPQQDDYWEIAADIAENTIPEISWGPNVNVASSAFQDAMSKAVTDGTPLRDALTATEEAVFEDMETAGFDVTRN</sequence>
<evidence type="ECO:0000256" key="2">
    <source>
        <dbReference type="ARBA" id="ARBA00022729"/>
    </source>
</evidence>
<feature type="signal peptide" evidence="6">
    <location>
        <begin position="1"/>
        <end position="20"/>
    </location>
</feature>
<dbReference type="Gene3D" id="3.40.190.10">
    <property type="entry name" value="Periplasmic binding protein-like II"/>
    <property type="match status" value="1"/>
</dbReference>
<name>A0ABP8KUB0_9MICO</name>
<keyword evidence="4" id="KW-0564">Palmitate</keyword>
<organism evidence="7 8">
    <name type="scientific">Georgenia halophila</name>
    <dbReference type="NCBI Taxonomy" id="620889"/>
    <lineage>
        <taxon>Bacteria</taxon>
        <taxon>Bacillati</taxon>
        <taxon>Actinomycetota</taxon>
        <taxon>Actinomycetes</taxon>
        <taxon>Micrococcales</taxon>
        <taxon>Bogoriellaceae</taxon>
        <taxon>Georgenia</taxon>
    </lineage>
</organism>
<feature type="chain" id="PRO_5045356002" evidence="6">
    <location>
        <begin position="21"/>
        <end position="437"/>
    </location>
</feature>
<dbReference type="PANTHER" id="PTHR43649">
    <property type="entry name" value="ARABINOSE-BINDING PROTEIN-RELATED"/>
    <property type="match status" value="1"/>
</dbReference>
<protein>
    <submittedName>
        <fullName evidence="7">Extracellular solute-binding protein</fullName>
    </submittedName>
</protein>